<keyword evidence="3" id="KW-0808">Transferase</keyword>
<dbReference type="EMBL" id="FZNY01000010">
    <property type="protein sequence ID" value="SNS30098.1"/>
    <property type="molecule type" value="Genomic_DNA"/>
</dbReference>
<evidence type="ECO:0000313" key="3">
    <source>
        <dbReference type="EMBL" id="SNS30098.1"/>
    </source>
</evidence>
<dbReference type="GO" id="GO:0016020">
    <property type="term" value="C:membrane"/>
    <property type="evidence" value="ECO:0007669"/>
    <property type="project" value="InterPro"/>
</dbReference>
<dbReference type="RefSeq" id="WP_089373727.1">
    <property type="nucleotide sequence ID" value="NZ_BMEP01000010.1"/>
</dbReference>
<feature type="transmembrane region" description="Helical" evidence="1">
    <location>
        <begin position="76"/>
        <end position="96"/>
    </location>
</feature>
<dbReference type="PANTHER" id="PTHR34220">
    <property type="entry name" value="SENSOR HISTIDINE KINASE YPDA"/>
    <property type="match status" value="1"/>
</dbReference>
<accession>A0A239DDQ3</accession>
<feature type="transmembrane region" description="Helical" evidence="1">
    <location>
        <begin position="43"/>
        <end position="64"/>
    </location>
</feature>
<dbReference type="OrthoDB" id="9809908at2"/>
<keyword evidence="3" id="KW-0418">Kinase</keyword>
<dbReference type="PANTHER" id="PTHR34220:SF7">
    <property type="entry name" value="SENSOR HISTIDINE KINASE YPDA"/>
    <property type="match status" value="1"/>
</dbReference>
<name>A0A239DDQ3_9FLAO</name>
<protein>
    <submittedName>
        <fullName evidence="3">Histidine kinase</fullName>
    </submittedName>
</protein>
<keyword evidence="4" id="KW-1185">Reference proteome</keyword>
<keyword evidence="1" id="KW-1133">Transmembrane helix</keyword>
<gene>
    <name evidence="3" type="ORF">SAMN06265376_110103</name>
</gene>
<evidence type="ECO:0000259" key="2">
    <source>
        <dbReference type="Pfam" id="PF06580"/>
    </source>
</evidence>
<dbReference type="Pfam" id="PF06580">
    <property type="entry name" value="His_kinase"/>
    <property type="match status" value="1"/>
</dbReference>
<proteinExistence type="predicted"/>
<organism evidence="3 4">
    <name type="scientific">Dokdonia pacifica</name>
    <dbReference type="NCBI Taxonomy" id="1627892"/>
    <lineage>
        <taxon>Bacteria</taxon>
        <taxon>Pseudomonadati</taxon>
        <taxon>Bacteroidota</taxon>
        <taxon>Flavobacteriia</taxon>
        <taxon>Flavobacteriales</taxon>
        <taxon>Flavobacteriaceae</taxon>
        <taxon>Dokdonia</taxon>
    </lineage>
</organism>
<keyword evidence="1" id="KW-0472">Membrane</keyword>
<feature type="transmembrane region" description="Helical" evidence="1">
    <location>
        <begin position="12"/>
        <end position="31"/>
    </location>
</feature>
<dbReference type="GO" id="GO:0000155">
    <property type="term" value="F:phosphorelay sensor kinase activity"/>
    <property type="evidence" value="ECO:0007669"/>
    <property type="project" value="InterPro"/>
</dbReference>
<feature type="domain" description="Signal transduction histidine kinase internal region" evidence="2">
    <location>
        <begin position="162"/>
        <end position="239"/>
    </location>
</feature>
<dbReference type="InterPro" id="IPR010559">
    <property type="entry name" value="Sig_transdc_His_kin_internal"/>
</dbReference>
<evidence type="ECO:0000256" key="1">
    <source>
        <dbReference type="SAM" id="Phobius"/>
    </source>
</evidence>
<sequence>MKPVQQKWRYHLLLIFLVIALDLYGDYVYLNKPGFLNNFLYPGFLYVCSMYITFFSIYFINFTWLSPYTLIKKKYVAYIIGAIGLTFLFAGIRYVLEEVIIFSITGNHNYADRTRVFDYYIFDNSYYSIKAILFSTTLFLLFRFIENQTKLFQLQLENKKTELRFLKSQLEPHFLFNTLNSFYSELIEDQPKIAKDIHRLSDLLRFVTYDSQEDFVSLEKDLKFIEDYIYFFRKRFETNFFVDYTVSGEVTNQKVPSMMLIHFVENVFKHGILHDASVRAEIKIKVDIDTIKIYTKNKINTSENYTESGIGHTSLKRRLDMLFEESYVLNNKQEVSIFEASLQMPL</sequence>
<dbReference type="Proteomes" id="UP000198379">
    <property type="component" value="Unassembled WGS sequence"/>
</dbReference>
<dbReference type="InterPro" id="IPR050640">
    <property type="entry name" value="Bact_2-comp_sensor_kinase"/>
</dbReference>
<feature type="transmembrane region" description="Helical" evidence="1">
    <location>
        <begin position="126"/>
        <end position="145"/>
    </location>
</feature>
<evidence type="ECO:0000313" key="4">
    <source>
        <dbReference type="Proteomes" id="UP000198379"/>
    </source>
</evidence>
<dbReference type="AlphaFoldDB" id="A0A239DDQ3"/>
<keyword evidence="1" id="KW-0812">Transmembrane</keyword>
<reference evidence="3 4" key="1">
    <citation type="submission" date="2017-06" db="EMBL/GenBank/DDBJ databases">
        <authorList>
            <person name="Kim H.J."/>
            <person name="Triplett B.A."/>
        </authorList>
    </citation>
    <scope>NUCLEOTIDE SEQUENCE [LARGE SCALE GENOMIC DNA]</scope>
    <source>
        <strain evidence="3 4">DSM 25597</strain>
    </source>
</reference>